<dbReference type="GO" id="GO:0003700">
    <property type="term" value="F:DNA-binding transcription factor activity"/>
    <property type="evidence" value="ECO:0007669"/>
    <property type="project" value="InterPro"/>
</dbReference>
<dbReference type="PANTHER" id="PTHR46796:SF13">
    <property type="entry name" value="HTH-TYPE TRANSCRIPTIONAL ACTIVATOR RHAS"/>
    <property type="match status" value="1"/>
</dbReference>
<keyword evidence="3" id="KW-0804">Transcription</keyword>
<dbReference type="InterPro" id="IPR018060">
    <property type="entry name" value="HTH_AraC"/>
</dbReference>
<dbReference type="AlphaFoldDB" id="A0A2N0H6R8"/>
<gene>
    <name evidence="5" type="ORF">B0I00_2215</name>
</gene>
<dbReference type="Gene3D" id="1.10.10.60">
    <property type="entry name" value="Homeodomain-like"/>
    <property type="match status" value="1"/>
</dbReference>
<comment type="caution">
    <text evidence="5">The sequence shown here is derived from an EMBL/GenBank/DDBJ whole genome shotgun (WGS) entry which is preliminary data.</text>
</comment>
<reference evidence="5 6" key="1">
    <citation type="submission" date="2017-11" db="EMBL/GenBank/DDBJ databases">
        <title>Genomic Encyclopedia of Type Strains, Phase III (KMG-III): the genomes of soil and plant-associated and newly described type strains.</title>
        <authorList>
            <person name="Whitman W."/>
        </authorList>
    </citation>
    <scope>NUCLEOTIDE SEQUENCE [LARGE SCALE GENOMIC DNA]</scope>
    <source>
        <strain evidence="5 6">CGMCC 1.12274</strain>
    </source>
</reference>
<organism evidence="5 6">
    <name type="scientific">Novosphingobium kunmingense</name>
    <dbReference type="NCBI Taxonomy" id="1211806"/>
    <lineage>
        <taxon>Bacteria</taxon>
        <taxon>Pseudomonadati</taxon>
        <taxon>Pseudomonadota</taxon>
        <taxon>Alphaproteobacteria</taxon>
        <taxon>Sphingomonadales</taxon>
        <taxon>Sphingomonadaceae</taxon>
        <taxon>Novosphingobium</taxon>
    </lineage>
</organism>
<dbReference type="EMBL" id="PHUF01000004">
    <property type="protein sequence ID" value="PKB14617.1"/>
    <property type="molecule type" value="Genomic_DNA"/>
</dbReference>
<feature type="domain" description="HTH araC/xylS-type" evidence="4">
    <location>
        <begin position="164"/>
        <end position="264"/>
    </location>
</feature>
<proteinExistence type="predicted"/>
<evidence type="ECO:0000313" key="6">
    <source>
        <dbReference type="Proteomes" id="UP000232587"/>
    </source>
</evidence>
<evidence type="ECO:0000256" key="3">
    <source>
        <dbReference type="ARBA" id="ARBA00023163"/>
    </source>
</evidence>
<evidence type="ECO:0000259" key="4">
    <source>
        <dbReference type="PROSITE" id="PS01124"/>
    </source>
</evidence>
<keyword evidence="2 5" id="KW-0238">DNA-binding</keyword>
<accession>A0A2N0H6R8</accession>
<name>A0A2N0H6R8_9SPHN</name>
<evidence type="ECO:0000256" key="2">
    <source>
        <dbReference type="ARBA" id="ARBA00023125"/>
    </source>
</evidence>
<evidence type="ECO:0000313" key="5">
    <source>
        <dbReference type="EMBL" id="PKB14617.1"/>
    </source>
</evidence>
<dbReference type="PANTHER" id="PTHR46796">
    <property type="entry name" value="HTH-TYPE TRANSCRIPTIONAL ACTIVATOR RHAS-RELATED"/>
    <property type="match status" value="1"/>
</dbReference>
<dbReference type="SMART" id="SM00342">
    <property type="entry name" value="HTH_ARAC"/>
    <property type="match status" value="1"/>
</dbReference>
<dbReference type="PROSITE" id="PS01124">
    <property type="entry name" value="HTH_ARAC_FAMILY_2"/>
    <property type="match status" value="1"/>
</dbReference>
<dbReference type="Pfam" id="PF12833">
    <property type="entry name" value="HTH_18"/>
    <property type="match status" value="1"/>
</dbReference>
<protein>
    <submittedName>
        <fullName evidence="5">AraC-like DNA-binding protein</fullName>
    </submittedName>
</protein>
<sequence>MTSCSSVQVRFHTPPDDLRPYFTTFYCADLDPGDDETLVDSLHPEWAGLRFFSSALGRSWFEGGKSLDNARFVATGPSSHPLHFVLPRTRLWGIGLLPLGWAKFIGQPASDCANLVCDGNSHPALSHLVPLAGLLHGGKLTEMEEVEAIAAFFRRLDRPELPDHQRITDIHAAIVDPTASSVHDLVDLTGLGQRTIERLCLRHFGFSPKVLLRRQRFMRSLAQFMLDPSLKWIGALDSHYHDQAQFVREFHAFMGVTPGEYAAQPHPVLSRFVQERARSQGAAVQTLDRPAGASKGQP</sequence>
<dbReference type="Proteomes" id="UP000232587">
    <property type="component" value="Unassembled WGS sequence"/>
</dbReference>
<dbReference type="GO" id="GO:0043565">
    <property type="term" value="F:sequence-specific DNA binding"/>
    <property type="evidence" value="ECO:0007669"/>
    <property type="project" value="InterPro"/>
</dbReference>
<keyword evidence="6" id="KW-1185">Reference proteome</keyword>
<evidence type="ECO:0000256" key="1">
    <source>
        <dbReference type="ARBA" id="ARBA00023015"/>
    </source>
</evidence>
<dbReference type="InterPro" id="IPR050204">
    <property type="entry name" value="AraC_XylS_family_regulators"/>
</dbReference>
<keyword evidence="1" id="KW-0805">Transcription regulation</keyword>